<keyword evidence="8 10" id="KW-0472">Membrane</keyword>
<organism evidence="13 14">
    <name type="scientific">Marchantia polymorpha subsp. ruderalis</name>
    <dbReference type="NCBI Taxonomy" id="1480154"/>
    <lineage>
        <taxon>Eukaryota</taxon>
        <taxon>Viridiplantae</taxon>
        <taxon>Streptophyta</taxon>
        <taxon>Embryophyta</taxon>
        <taxon>Marchantiophyta</taxon>
        <taxon>Marchantiopsida</taxon>
        <taxon>Marchantiidae</taxon>
        <taxon>Marchantiales</taxon>
        <taxon>Marchantiaceae</taxon>
        <taxon>Marchantia</taxon>
    </lineage>
</organism>
<evidence type="ECO:0000256" key="2">
    <source>
        <dbReference type="ARBA" id="ARBA00009665"/>
    </source>
</evidence>
<comment type="function">
    <text evidence="9">May transport inorganic phosphate (Pi).</text>
</comment>
<dbReference type="PROSITE" id="PS51382">
    <property type="entry name" value="SPX"/>
    <property type="match status" value="1"/>
</dbReference>
<feature type="transmembrane region" description="Helical" evidence="10">
    <location>
        <begin position="480"/>
        <end position="496"/>
    </location>
</feature>
<dbReference type="InterPro" id="IPR034092">
    <property type="entry name" value="PHO1_SPX"/>
</dbReference>
<feature type="transmembrane region" description="Helical" evidence="10">
    <location>
        <begin position="589"/>
        <end position="611"/>
    </location>
</feature>
<dbReference type="GO" id="GO:0000822">
    <property type="term" value="F:inositol hexakisphosphate binding"/>
    <property type="evidence" value="ECO:0007669"/>
    <property type="project" value="TreeGrafter"/>
</dbReference>
<evidence type="ECO:0000259" key="12">
    <source>
        <dbReference type="PROSITE" id="PS51382"/>
    </source>
</evidence>
<comment type="similarity">
    <text evidence="2">Belongs to the SYG1 (TC 2.A.94) family.</text>
</comment>
<dbReference type="AlphaFoldDB" id="A0A176WJE9"/>
<dbReference type="CDD" id="cd14476">
    <property type="entry name" value="SPX_PHO1_like"/>
    <property type="match status" value="1"/>
</dbReference>
<dbReference type="GO" id="GO:0005886">
    <property type="term" value="C:plasma membrane"/>
    <property type="evidence" value="ECO:0007669"/>
    <property type="project" value="UniProtKB-SubCell"/>
</dbReference>
<accession>A0A176WJE9</accession>
<dbReference type="PROSITE" id="PS51380">
    <property type="entry name" value="EXS"/>
    <property type="match status" value="1"/>
</dbReference>
<keyword evidence="14" id="KW-1185">Reference proteome</keyword>
<proteinExistence type="inferred from homology"/>
<sequence>MVKFQKQLAGQIVSEWKEGYCDYKQLKRDVKRIKEHVDVGKPVGEVDVQKYIGSPLVAFSDRLVHQSRFLWDRVENITVHFRGLRCPGSEEDLCDTELYETELLDSSLIPMELALEFFRRLDAELNRVNRFYKLKEEEYTLRAHTLQLQMATLLELRKALARDGGKSPGTGVCVSDAKDENKSGYADTEPTAARKAILDVWSIPPGQEGAISKKQVQHAEKLLRTAFADFYRGLGLLKSYSSINIMAFSKILKKFDKASYIQSFMWSSWVAGYRMECVSNIFESGRNLVLCEFREEFIPCRIAVNTDLQVVKLMDRVENIFTLHLAKRNHREAMIYLRPLQDSSSNFLSFFLGIFTGCSVALLSILVLKGIIPLRWESGVNTHGEHMRALISVSRHGLQVNVSDYLNSTVGLVLLHLYMYGWNVYLWRGARVNYALIFEWAPGTELQYQQVLLLSTGLTSLWMLALIVVKLYPTLPYSDLVPFLMFLVVLADIFLADQLCSQCARRWMDDGEVQQVLNGGKYLSALIAAVVRVAYVQSETGGWLIVYVACSLVSSLFGVYWDTVRDWGLLQAKSANPWLRDHLLLKHRGVYYISMVTNIVLRMAWLFAVVVEETSDLDRNTVDLVLATLEVIRRGHWNFYRLEYQHLHNFGDFTALKQMALPFQDSSIQACHASSIEVVWPML</sequence>
<keyword evidence="4" id="KW-1003">Cell membrane</keyword>
<evidence type="ECO:0000256" key="7">
    <source>
        <dbReference type="ARBA" id="ARBA00022989"/>
    </source>
</evidence>
<feature type="transmembrane region" description="Helical" evidence="10">
    <location>
        <begin position="347"/>
        <end position="368"/>
    </location>
</feature>
<evidence type="ECO:0000256" key="4">
    <source>
        <dbReference type="ARBA" id="ARBA00022475"/>
    </source>
</evidence>
<feature type="domain" description="SPX" evidence="12">
    <location>
        <begin position="2"/>
        <end position="269"/>
    </location>
</feature>
<evidence type="ECO:0000256" key="6">
    <source>
        <dbReference type="ARBA" id="ARBA00022692"/>
    </source>
</evidence>
<evidence type="ECO:0000256" key="1">
    <source>
        <dbReference type="ARBA" id="ARBA00004651"/>
    </source>
</evidence>
<feature type="transmembrane region" description="Helical" evidence="10">
    <location>
        <begin position="542"/>
        <end position="561"/>
    </location>
</feature>
<dbReference type="GO" id="GO:0005802">
    <property type="term" value="C:trans-Golgi network"/>
    <property type="evidence" value="ECO:0007669"/>
    <property type="project" value="TreeGrafter"/>
</dbReference>
<name>A0A176WJE9_MARPO</name>
<keyword evidence="3" id="KW-0813">Transport</keyword>
<dbReference type="PANTHER" id="PTHR10783">
    <property type="entry name" value="XENOTROPIC AND POLYTROPIC RETROVIRUS RECEPTOR 1-RELATED"/>
    <property type="match status" value="1"/>
</dbReference>
<feature type="domain" description="EXS" evidence="11">
    <location>
        <begin position="479"/>
        <end position="673"/>
    </location>
</feature>
<dbReference type="GO" id="GO:0006817">
    <property type="term" value="P:phosphate ion transport"/>
    <property type="evidence" value="ECO:0007669"/>
    <property type="project" value="UniProtKB-KW"/>
</dbReference>
<evidence type="ECO:0000256" key="8">
    <source>
        <dbReference type="ARBA" id="ARBA00023136"/>
    </source>
</evidence>
<evidence type="ECO:0000313" key="14">
    <source>
        <dbReference type="Proteomes" id="UP000077202"/>
    </source>
</evidence>
<evidence type="ECO:0008006" key="15">
    <source>
        <dbReference type="Google" id="ProtNLM"/>
    </source>
</evidence>
<feature type="transmembrane region" description="Helical" evidence="10">
    <location>
        <begin position="405"/>
        <end position="427"/>
    </location>
</feature>
<comment type="caution">
    <text evidence="13">The sequence shown here is derived from an EMBL/GenBank/DDBJ whole genome shotgun (WGS) entry which is preliminary data.</text>
</comment>
<evidence type="ECO:0000256" key="3">
    <source>
        <dbReference type="ARBA" id="ARBA00022448"/>
    </source>
</evidence>
<feature type="transmembrane region" description="Helical" evidence="10">
    <location>
        <begin position="516"/>
        <end position="535"/>
    </location>
</feature>
<keyword evidence="6 10" id="KW-0812">Transmembrane</keyword>
<dbReference type="InterPro" id="IPR004331">
    <property type="entry name" value="SPX_dom"/>
</dbReference>
<evidence type="ECO:0000259" key="11">
    <source>
        <dbReference type="PROSITE" id="PS51380"/>
    </source>
</evidence>
<gene>
    <name evidence="13" type="ORF">AXG93_1200s1400</name>
</gene>
<evidence type="ECO:0000256" key="9">
    <source>
        <dbReference type="ARBA" id="ARBA00043939"/>
    </source>
</evidence>
<reference evidence="13" key="1">
    <citation type="submission" date="2016-03" db="EMBL/GenBank/DDBJ databases">
        <title>Mechanisms controlling the formation of the plant cell surface in tip-growing cells are functionally conserved among land plants.</title>
        <authorList>
            <person name="Honkanen S."/>
            <person name="Jones V.A."/>
            <person name="Morieri G."/>
            <person name="Champion C."/>
            <person name="Hetherington A.J."/>
            <person name="Kelly S."/>
            <person name="Saint-Marcoux D."/>
            <person name="Proust H."/>
            <person name="Prescott H."/>
            <person name="Dolan L."/>
        </authorList>
    </citation>
    <scope>NUCLEOTIDE SEQUENCE [LARGE SCALE GENOMIC DNA]</scope>
    <source>
        <tissue evidence="13">Whole gametophyte</tissue>
    </source>
</reference>
<feature type="transmembrane region" description="Helical" evidence="10">
    <location>
        <begin position="447"/>
        <end position="468"/>
    </location>
</feature>
<dbReference type="Pfam" id="PF03105">
    <property type="entry name" value="SPX"/>
    <property type="match status" value="3"/>
</dbReference>
<dbReference type="Proteomes" id="UP000077202">
    <property type="component" value="Unassembled WGS sequence"/>
</dbReference>
<protein>
    <recommendedName>
        <fullName evidence="15">SPX domain-containing protein</fullName>
    </recommendedName>
</protein>
<keyword evidence="7 10" id="KW-1133">Transmembrane helix</keyword>
<evidence type="ECO:0000256" key="10">
    <source>
        <dbReference type="SAM" id="Phobius"/>
    </source>
</evidence>
<keyword evidence="5" id="KW-0592">Phosphate transport</keyword>
<dbReference type="Pfam" id="PF03124">
    <property type="entry name" value="EXS"/>
    <property type="match status" value="2"/>
</dbReference>
<comment type="subcellular location">
    <subcellularLocation>
        <location evidence="1">Cell membrane</location>
        <topology evidence="1">Multi-pass membrane protein</topology>
    </subcellularLocation>
</comment>
<dbReference type="InterPro" id="IPR004342">
    <property type="entry name" value="EXS_C"/>
</dbReference>
<evidence type="ECO:0000256" key="5">
    <source>
        <dbReference type="ARBA" id="ARBA00022592"/>
    </source>
</evidence>
<evidence type="ECO:0000313" key="13">
    <source>
        <dbReference type="EMBL" id="OAE33278.1"/>
    </source>
</evidence>
<dbReference type="GO" id="GO:0016036">
    <property type="term" value="P:cellular response to phosphate starvation"/>
    <property type="evidence" value="ECO:0007669"/>
    <property type="project" value="TreeGrafter"/>
</dbReference>
<dbReference type="PANTHER" id="PTHR10783:SF103">
    <property type="entry name" value="SOLUTE CARRIER FAMILY 53 MEMBER 1"/>
    <property type="match status" value="1"/>
</dbReference>
<dbReference type="EMBL" id="LVLJ01000668">
    <property type="protein sequence ID" value="OAE33278.1"/>
    <property type="molecule type" value="Genomic_DNA"/>
</dbReference>